<comment type="caution">
    <text evidence="2">The sequence shown here is derived from an EMBL/GenBank/DDBJ whole genome shotgun (WGS) entry which is preliminary data.</text>
</comment>
<gene>
    <name evidence="2" type="ORF">E2F48_02830</name>
</gene>
<dbReference type="AlphaFoldDB" id="A0A4R5U2Z5"/>
<dbReference type="EMBL" id="SMTK01000001">
    <property type="protein sequence ID" value="TDK28050.1"/>
    <property type="molecule type" value="Genomic_DNA"/>
</dbReference>
<sequence>MQPQWSPRIGWNDLPAHVRAGVEGVLGEPVAEFAGQQGGFSPGSADRVVTATGRRAFVKAVGPALNAASPGIHRKEAAVAAVLPGNLPTASLIGAFDDGEWIALVLTDVDGRHPHLPWQSDEVGLVLDALLTVAWTPVLPALGHLPDLASEVGPEFAGWERVRADPPQDADGWVLENLDFLERLAARGVEDLRGECLVHTDLRADNILITPADAAVLVDWPWACVGAGWFDALSVLINIRVFDPAFEVEPILGSHPIFGGVAPQSIDGVLSGFGAYFTDAARQPPPAGLPTLRTFQRQQGDAVLGWLRQRLTARS</sequence>
<dbReference type="GO" id="GO:0004672">
    <property type="term" value="F:protein kinase activity"/>
    <property type="evidence" value="ECO:0007669"/>
    <property type="project" value="InterPro"/>
</dbReference>
<keyword evidence="2" id="KW-0808">Transferase</keyword>
<organism evidence="2 3">
    <name type="scientific">Arthrobacter crusticola</name>
    <dbReference type="NCBI Taxonomy" id="2547960"/>
    <lineage>
        <taxon>Bacteria</taxon>
        <taxon>Bacillati</taxon>
        <taxon>Actinomycetota</taxon>
        <taxon>Actinomycetes</taxon>
        <taxon>Micrococcales</taxon>
        <taxon>Micrococcaceae</taxon>
        <taxon>Arthrobacter</taxon>
    </lineage>
</organism>
<dbReference type="Gene3D" id="3.90.1200.10">
    <property type="match status" value="1"/>
</dbReference>
<evidence type="ECO:0000313" key="2">
    <source>
        <dbReference type="EMBL" id="TDK28050.1"/>
    </source>
</evidence>
<dbReference type="SUPFAM" id="SSF56112">
    <property type="entry name" value="Protein kinase-like (PK-like)"/>
    <property type="match status" value="1"/>
</dbReference>
<dbReference type="Pfam" id="PF01636">
    <property type="entry name" value="APH"/>
    <property type="match status" value="1"/>
</dbReference>
<feature type="domain" description="Aminoglycoside phosphotransferase" evidence="1">
    <location>
        <begin position="49"/>
        <end position="240"/>
    </location>
</feature>
<dbReference type="Proteomes" id="UP000295411">
    <property type="component" value="Unassembled WGS sequence"/>
</dbReference>
<accession>A0A4R5U2Z5</accession>
<dbReference type="PROSITE" id="PS00109">
    <property type="entry name" value="PROTEIN_KINASE_TYR"/>
    <property type="match status" value="1"/>
</dbReference>
<dbReference type="OrthoDB" id="2570531at2"/>
<keyword evidence="3" id="KW-1185">Reference proteome</keyword>
<dbReference type="RefSeq" id="WP_133402462.1">
    <property type="nucleotide sequence ID" value="NZ_SMTK01000001.1"/>
</dbReference>
<dbReference type="InterPro" id="IPR008266">
    <property type="entry name" value="Tyr_kinase_AS"/>
</dbReference>
<proteinExistence type="predicted"/>
<reference evidence="2 3" key="1">
    <citation type="submission" date="2019-03" db="EMBL/GenBank/DDBJ databases">
        <title>Arthrobacter sp. nov., an bacterium isolated from biocrust in Mu Us Desert.</title>
        <authorList>
            <person name="Lixiong L."/>
        </authorList>
    </citation>
    <scope>NUCLEOTIDE SEQUENCE [LARGE SCALE GENOMIC DNA]</scope>
    <source>
        <strain evidence="2 3">SLN-3</strain>
    </source>
</reference>
<evidence type="ECO:0000259" key="1">
    <source>
        <dbReference type="Pfam" id="PF01636"/>
    </source>
</evidence>
<evidence type="ECO:0000313" key="3">
    <source>
        <dbReference type="Proteomes" id="UP000295411"/>
    </source>
</evidence>
<name>A0A4R5U2Z5_9MICC</name>
<protein>
    <submittedName>
        <fullName evidence="2">Aminoglycoside phosphotransferase family protein</fullName>
    </submittedName>
</protein>
<dbReference type="InterPro" id="IPR011009">
    <property type="entry name" value="Kinase-like_dom_sf"/>
</dbReference>
<dbReference type="InterPro" id="IPR002575">
    <property type="entry name" value="Aminoglycoside_PTrfase"/>
</dbReference>